<name>A0A6B8RP69_9BACL</name>
<dbReference type="EMBL" id="CP034235">
    <property type="protein sequence ID" value="QGQ98140.1"/>
    <property type="molecule type" value="Genomic_DNA"/>
</dbReference>
<keyword evidence="1" id="KW-0378">Hydrolase</keyword>
<dbReference type="KEGG" id="ppsc:EHS13_26255"/>
<accession>A0A6B8RP69</accession>
<keyword evidence="2" id="KW-1185">Reference proteome</keyword>
<dbReference type="InterPro" id="IPR036514">
    <property type="entry name" value="SGNH_hydro_sf"/>
</dbReference>
<evidence type="ECO:0000313" key="2">
    <source>
        <dbReference type="Proteomes" id="UP000426246"/>
    </source>
</evidence>
<dbReference type="OrthoDB" id="388542at2"/>
<dbReference type="Proteomes" id="UP000426246">
    <property type="component" value="Chromosome"/>
</dbReference>
<protein>
    <submittedName>
        <fullName evidence="1">SGNH/GDSL hydrolase family protein</fullName>
    </submittedName>
</protein>
<dbReference type="Gene3D" id="3.40.50.1110">
    <property type="entry name" value="SGNH hydrolase"/>
    <property type="match status" value="1"/>
</dbReference>
<organism evidence="1 2">
    <name type="scientific">Paenibacillus psychroresistens</name>
    <dbReference type="NCBI Taxonomy" id="1778678"/>
    <lineage>
        <taxon>Bacteria</taxon>
        <taxon>Bacillati</taxon>
        <taxon>Bacillota</taxon>
        <taxon>Bacilli</taxon>
        <taxon>Bacillales</taxon>
        <taxon>Paenibacillaceae</taxon>
        <taxon>Paenibacillus</taxon>
    </lineage>
</organism>
<dbReference type="RefSeq" id="WP_155703239.1">
    <property type="nucleotide sequence ID" value="NZ_CP034235.1"/>
</dbReference>
<sequence>MVQLEQYEWCDFWWQEAPQQGIKRVLLVGDSISRAYRPYVNEQLKGEIYADQLSSSRALDNPIFIIELDHMLKLNNAKYDAIHFNNGLHGFHLTTEQYELHLEKTILHILDYLDASKVILALSTPVTKQNLPTELLDEVNNQVLNRNEVMERLALKYKIKVNDLYTEMLGKSEYRVDDGFHYNAMGEQAQAVIVAKIIQTTI</sequence>
<dbReference type="GO" id="GO:0016787">
    <property type="term" value="F:hydrolase activity"/>
    <property type="evidence" value="ECO:0007669"/>
    <property type="project" value="UniProtKB-KW"/>
</dbReference>
<dbReference type="AlphaFoldDB" id="A0A6B8RP69"/>
<evidence type="ECO:0000313" key="1">
    <source>
        <dbReference type="EMBL" id="QGQ98140.1"/>
    </source>
</evidence>
<dbReference type="CDD" id="cd00229">
    <property type="entry name" value="SGNH_hydrolase"/>
    <property type="match status" value="1"/>
</dbReference>
<dbReference type="SUPFAM" id="SSF52266">
    <property type="entry name" value="SGNH hydrolase"/>
    <property type="match status" value="1"/>
</dbReference>
<gene>
    <name evidence="1" type="ORF">EHS13_26255</name>
</gene>
<proteinExistence type="predicted"/>
<reference evidence="2" key="1">
    <citation type="submission" date="2018-11" db="EMBL/GenBank/DDBJ databases">
        <title>Complete genome sequence of Paenibacillus sp. ML311-T8.</title>
        <authorList>
            <person name="Nam Y.-D."/>
            <person name="Kang J."/>
            <person name="Chung W.-H."/>
            <person name="Park Y.S."/>
        </authorList>
    </citation>
    <scope>NUCLEOTIDE SEQUENCE [LARGE SCALE GENOMIC DNA]</scope>
    <source>
        <strain evidence="2">ML311-T8</strain>
    </source>
</reference>